<dbReference type="PANTHER" id="PTHR28113">
    <property type="entry name" value="DASH COMPLEX SUBUNIT DAM1"/>
    <property type="match status" value="1"/>
</dbReference>
<keyword evidence="11" id="KW-0206">Cytoskeleton</keyword>
<evidence type="ECO:0000256" key="13">
    <source>
        <dbReference type="ARBA" id="ARBA00023328"/>
    </source>
</evidence>
<evidence type="ECO:0000256" key="6">
    <source>
        <dbReference type="ARBA" id="ARBA00022454"/>
    </source>
</evidence>
<feature type="region of interest" description="Disordered" evidence="15">
    <location>
        <begin position="99"/>
        <end position="195"/>
    </location>
</feature>
<dbReference type="InterPro" id="IPR013962">
    <property type="entry name" value="DASH_Dam1"/>
</dbReference>
<keyword evidence="7" id="KW-0963">Cytoplasm</keyword>
<evidence type="ECO:0000256" key="14">
    <source>
        <dbReference type="ARBA" id="ARBA00030453"/>
    </source>
</evidence>
<comment type="subcellular location">
    <subcellularLocation>
        <location evidence="3">Chromosome</location>
        <location evidence="3">Centromere</location>
        <location evidence="3">Kinetochore</location>
    </subcellularLocation>
    <subcellularLocation>
        <location evidence="2">Cytoplasm</location>
        <location evidence="2">Cytoskeleton</location>
        <location evidence="2">Spindle</location>
    </subcellularLocation>
    <subcellularLocation>
        <location evidence="1">Nucleus</location>
    </subcellularLocation>
</comment>
<dbReference type="PANTHER" id="PTHR28113:SF1">
    <property type="entry name" value="DASH COMPLEX SUBUNIT DAM1"/>
    <property type="match status" value="1"/>
</dbReference>
<evidence type="ECO:0000313" key="17">
    <source>
        <dbReference type="Proteomes" id="UP000094819"/>
    </source>
</evidence>
<keyword evidence="8" id="KW-0493">Microtubule</keyword>
<feature type="region of interest" description="Disordered" evidence="15">
    <location>
        <begin position="1"/>
        <end position="36"/>
    </location>
</feature>
<evidence type="ECO:0000256" key="12">
    <source>
        <dbReference type="ARBA" id="ARBA00023242"/>
    </source>
</evidence>
<feature type="compositionally biased region" description="Polar residues" evidence="15">
    <location>
        <begin position="16"/>
        <end position="35"/>
    </location>
</feature>
<organism evidence="16 17">
    <name type="scientific">Cryptococcus wingfieldii CBS 7118</name>
    <dbReference type="NCBI Taxonomy" id="1295528"/>
    <lineage>
        <taxon>Eukaryota</taxon>
        <taxon>Fungi</taxon>
        <taxon>Dikarya</taxon>
        <taxon>Basidiomycota</taxon>
        <taxon>Agaricomycotina</taxon>
        <taxon>Tremellomycetes</taxon>
        <taxon>Tremellales</taxon>
        <taxon>Cryptococcaceae</taxon>
        <taxon>Cryptococcus</taxon>
    </lineage>
</organism>
<keyword evidence="9" id="KW-0159">Chromosome partition</keyword>
<accession>A0A1E3JJL1</accession>
<evidence type="ECO:0000256" key="2">
    <source>
        <dbReference type="ARBA" id="ARBA00004186"/>
    </source>
</evidence>
<dbReference type="GO" id="GO:1990758">
    <property type="term" value="P:mitotic sister chromatid biorientation"/>
    <property type="evidence" value="ECO:0007669"/>
    <property type="project" value="TreeGrafter"/>
</dbReference>
<comment type="caution">
    <text evidence="16">The sequence shown here is derived from an EMBL/GenBank/DDBJ whole genome shotgun (WGS) entry which is preliminary data.</text>
</comment>
<evidence type="ECO:0000256" key="10">
    <source>
        <dbReference type="ARBA" id="ARBA00022838"/>
    </source>
</evidence>
<gene>
    <name evidence="16" type="ORF">L198_03153</name>
</gene>
<keyword evidence="13" id="KW-0137">Centromere</keyword>
<evidence type="ECO:0000256" key="8">
    <source>
        <dbReference type="ARBA" id="ARBA00022701"/>
    </source>
</evidence>
<dbReference type="OrthoDB" id="5586015at2759"/>
<feature type="compositionally biased region" description="Pro residues" evidence="15">
    <location>
        <begin position="99"/>
        <end position="109"/>
    </location>
</feature>
<name>A0A1E3JJL1_9TREE</name>
<evidence type="ECO:0000256" key="9">
    <source>
        <dbReference type="ARBA" id="ARBA00022829"/>
    </source>
</evidence>
<comment type="similarity">
    <text evidence="4">Belongs to the DASH complex DAM1 family.</text>
</comment>
<sequence>MPPSSNTPHHPLRRISTGSLSSLARSTDRANSSPSGLDFLLPALTDLSDEAATLATNTSQMTALHDALGTFNEAFAGYLYTLKMNAFCVEWPEPIAPPPSVSAMPPTPQSRPSQSNSHSETQASANAADMTYMTTHSDNSMEQTPPARPKSRVGAGAGAGVKKAPPGAAGKKPTGALKKKREVRRNLLHRPRITD</sequence>
<keyword evidence="12" id="KW-0539">Nucleus</keyword>
<dbReference type="Proteomes" id="UP000094819">
    <property type="component" value="Unassembled WGS sequence"/>
</dbReference>
<evidence type="ECO:0000256" key="7">
    <source>
        <dbReference type="ARBA" id="ARBA00022490"/>
    </source>
</evidence>
<evidence type="ECO:0000256" key="15">
    <source>
        <dbReference type="SAM" id="MobiDB-lite"/>
    </source>
</evidence>
<dbReference type="GO" id="GO:0042729">
    <property type="term" value="C:DASH complex"/>
    <property type="evidence" value="ECO:0007669"/>
    <property type="project" value="InterPro"/>
</dbReference>
<feature type="compositionally biased region" description="Low complexity" evidence="15">
    <location>
        <begin position="160"/>
        <end position="176"/>
    </location>
</feature>
<keyword evidence="17" id="KW-1185">Reference proteome</keyword>
<evidence type="ECO:0000256" key="5">
    <source>
        <dbReference type="ARBA" id="ARBA00020497"/>
    </source>
</evidence>
<keyword evidence="6" id="KW-0158">Chromosome</keyword>
<dbReference type="Pfam" id="PF08653">
    <property type="entry name" value="DASH_Dam1"/>
    <property type="match status" value="1"/>
</dbReference>
<feature type="compositionally biased region" description="Polar residues" evidence="15">
    <location>
        <begin position="132"/>
        <end position="143"/>
    </location>
</feature>
<feature type="compositionally biased region" description="Basic residues" evidence="15">
    <location>
        <begin position="177"/>
        <end position="195"/>
    </location>
</feature>
<dbReference type="EMBL" id="AWGH01000007">
    <property type="protein sequence ID" value="ODO00826.1"/>
    <property type="molecule type" value="Genomic_DNA"/>
</dbReference>
<evidence type="ECO:0000313" key="16">
    <source>
        <dbReference type="EMBL" id="ODO00826.1"/>
    </source>
</evidence>
<feature type="compositionally biased region" description="Polar residues" evidence="15">
    <location>
        <begin position="110"/>
        <end position="125"/>
    </location>
</feature>
<dbReference type="GO" id="GO:1990537">
    <property type="term" value="C:mitotic spindle polar microtubule"/>
    <property type="evidence" value="ECO:0007669"/>
    <property type="project" value="TreeGrafter"/>
</dbReference>
<evidence type="ECO:0000256" key="1">
    <source>
        <dbReference type="ARBA" id="ARBA00004123"/>
    </source>
</evidence>
<dbReference type="GeneID" id="30192366"/>
<evidence type="ECO:0000256" key="4">
    <source>
        <dbReference type="ARBA" id="ARBA00010073"/>
    </source>
</evidence>
<reference evidence="16 17" key="1">
    <citation type="submission" date="2016-06" db="EMBL/GenBank/DDBJ databases">
        <title>Evolution of pathogenesis and genome organization in the Tremellales.</title>
        <authorList>
            <person name="Cuomo C."/>
            <person name="Litvintseva A."/>
            <person name="Heitman J."/>
            <person name="Chen Y."/>
            <person name="Sun S."/>
            <person name="Springer D."/>
            <person name="Dromer F."/>
            <person name="Young S."/>
            <person name="Zeng Q."/>
            <person name="Chapman S."/>
            <person name="Gujja S."/>
            <person name="Saif S."/>
            <person name="Birren B."/>
        </authorList>
    </citation>
    <scope>NUCLEOTIDE SEQUENCE [LARGE SCALE GENOMIC DNA]</scope>
    <source>
        <strain evidence="16 17">CBS 7118</strain>
    </source>
</reference>
<dbReference type="RefSeq" id="XP_019033018.1">
    <property type="nucleotide sequence ID" value="XM_019175286.1"/>
</dbReference>
<evidence type="ECO:0000256" key="11">
    <source>
        <dbReference type="ARBA" id="ARBA00023212"/>
    </source>
</evidence>
<proteinExistence type="inferred from homology"/>
<keyword evidence="10" id="KW-0995">Kinetochore</keyword>
<dbReference type="GO" id="GO:0044732">
    <property type="term" value="C:mitotic spindle pole body"/>
    <property type="evidence" value="ECO:0007669"/>
    <property type="project" value="TreeGrafter"/>
</dbReference>
<dbReference type="AlphaFoldDB" id="A0A1E3JJL1"/>
<protein>
    <recommendedName>
        <fullName evidence="5">DASH complex subunit DAM1</fullName>
    </recommendedName>
    <alternativeName>
        <fullName evidence="14">Outer kinetochore protein DAM1</fullName>
    </alternativeName>
</protein>
<evidence type="ECO:0000256" key="3">
    <source>
        <dbReference type="ARBA" id="ARBA00004629"/>
    </source>
</evidence>